<reference evidence="1 2" key="1">
    <citation type="submission" date="2022-10" db="EMBL/GenBank/DDBJ databases">
        <title>The complete genomes of actinobacterial strains from the NBC collection.</title>
        <authorList>
            <person name="Joergensen T.S."/>
            <person name="Alvarez Arevalo M."/>
            <person name="Sterndorff E.B."/>
            <person name="Faurdal D."/>
            <person name="Vuksanovic O."/>
            <person name="Mourched A.-S."/>
            <person name="Charusanti P."/>
            <person name="Shaw S."/>
            <person name="Blin K."/>
            <person name="Weber T."/>
        </authorList>
    </citation>
    <scope>NUCLEOTIDE SEQUENCE [LARGE SCALE GENOMIC DNA]</scope>
    <source>
        <strain evidence="1 2">NBC 01769</strain>
    </source>
</reference>
<evidence type="ECO:0000313" key="2">
    <source>
        <dbReference type="Proteomes" id="UP001330827"/>
    </source>
</evidence>
<organism evidence="1 2">
    <name type="scientific">Streptomyces brevispora</name>
    <dbReference type="NCBI Taxonomy" id="887462"/>
    <lineage>
        <taxon>Bacteria</taxon>
        <taxon>Bacillati</taxon>
        <taxon>Actinomycetota</taxon>
        <taxon>Actinomycetes</taxon>
        <taxon>Kitasatosporales</taxon>
        <taxon>Streptomycetaceae</taxon>
        <taxon>Streptomyces</taxon>
    </lineage>
</organism>
<proteinExistence type="predicted"/>
<accession>A0ABZ1G6U2</accession>
<evidence type="ECO:0000313" key="1">
    <source>
        <dbReference type="EMBL" id="WSC14937.1"/>
    </source>
</evidence>
<dbReference type="EMBL" id="CP109114">
    <property type="protein sequence ID" value="WSC14937.1"/>
    <property type="molecule type" value="Genomic_DNA"/>
</dbReference>
<name>A0ABZ1G6U2_9ACTN</name>
<protein>
    <submittedName>
        <fullName evidence="1">Uncharacterized protein</fullName>
    </submittedName>
</protein>
<sequence>MICMLATGAVGGFTAPGRPAPGPAEVYVKATAGYAARFKNLTGDTLRAMESEGGPDLPDSHARSLMAILANWKRHLDRFEADATTADNKATQTPAWRAANAGMDAYLKARDAVHTAYVDWSFDLTGYPDLGDDEAPAAPVVVPVGCRIPGCDGSWHDDDMCTAELAEVPFDEGSSLPIELAAPEGKPVTIVAFAFDPVAMNIRAELGDQATAHAFAKALRNAADAIDDAARHLPGGPS</sequence>
<gene>
    <name evidence="1" type="ORF">OIE64_20235</name>
</gene>
<dbReference type="RefSeq" id="WP_326593863.1">
    <property type="nucleotide sequence ID" value="NZ_CP109114.1"/>
</dbReference>
<dbReference type="Proteomes" id="UP001330827">
    <property type="component" value="Chromosome"/>
</dbReference>
<keyword evidence="2" id="KW-1185">Reference proteome</keyword>